<keyword evidence="3" id="KW-1185">Reference proteome</keyword>
<name>A0A8J7KP00_9ACTN</name>
<gene>
    <name evidence="2" type="ORF">IW245_001941</name>
</gene>
<proteinExistence type="predicted"/>
<reference evidence="2" key="1">
    <citation type="submission" date="2020-11" db="EMBL/GenBank/DDBJ databases">
        <title>Sequencing the genomes of 1000 actinobacteria strains.</title>
        <authorList>
            <person name="Klenk H.-P."/>
        </authorList>
    </citation>
    <scope>NUCLEOTIDE SEQUENCE</scope>
    <source>
        <strain evidence="2">DSM 45356</strain>
    </source>
</reference>
<dbReference type="EMBL" id="JADOUF010000001">
    <property type="protein sequence ID" value="MBG6135747.1"/>
    <property type="molecule type" value="Genomic_DNA"/>
</dbReference>
<dbReference type="AlphaFoldDB" id="A0A8J7KP00"/>
<evidence type="ECO:0000313" key="2">
    <source>
        <dbReference type="EMBL" id="MBG6135747.1"/>
    </source>
</evidence>
<dbReference type="RefSeq" id="WP_197002814.1">
    <property type="nucleotide sequence ID" value="NZ_BONS01000002.1"/>
</dbReference>
<keyword evidence="1" id="KW-0472">Membrane</keyword>
<evidence type="ECO:0000313" key="3">
    <source>
        <dbReference type="Proteomes" id="UP000622552"/>
    </source>
</evidence>
<keyword evidence="1" id="KW-0812">Transmembrane</keyword>
<dbReference type="Proteomes" id="UP000622552">
    <property type="component" value="Unassembled WGS sequence"/>
</dbReference>
<sequence>MITKFWEGVGGTLAERWAAVSLPALVFWLGGLLAWCARRGDLRAPRAATDWLGGQPALTQAGCVAVALLAVAASGLVVRRGTRTALVLMEGYWPAPFAPLRRRLLARVDRAATADRGRFQELAGPVQSGKATPDECEEYAALDGRLRRLPSRGRYLPTRLGNIIRAAETRPGDKYGLDAVVVWPHLWFLLPEHARAEVAAARRALDSAVGVLVWGSLFTLFTPVSPWAAPVGLGVALLAGLVWAPTHARTYAELVEAAFDLYRGSLYTQLRWPLPGDPGAERAEGELLTRYLLRGSDAAHPRFTGPRD</sequence>
<comment type="caution">
    <text evidence="2">The sequence shown here is derived from an EMBL/GenBank/DDBJ whole genome shotgun (WGS) entry which is preliminary data.</text>
</comment>
<keyword evidence="1" id="KW-1133">Transmembrane helix</keyword>
<protein>
    <submittedName>
        <fullName evidence="2">Uncharacterized protein</fullName>
    </submittedName>
</protein>
<accession>A0A8J7KP00</accession>
<feature type="transmembrane region" description="Helical" evidence="1">
    <location>
        <begin position="17"/>
        <end position="37"/>
    </location>
</feature>
<feature type="transmembrane region" description="Helical" evidence="1">
    <location>
        <begin position="204"/>
        <end position="221"/>
    </location>
</feature>
<organism evidence="2 3">
    <name type="scientific">Longispora fulva</name>
    <dbReference type="NCBI Taxonomy" id="619741"/>
    <lineage>
        <taxon>Bacteria</taxon>
        <taxon>Bacillati</taxon>
        <taxon>Actinomycetota</taxon>
        <taxon>Actinomycetes</taxon>
        <taxon>Micromonosporales</taxon>
        <taxon>Micromonosporaceae</taxon>
        <taxon>Longispora</taxon>
    </lineage>
</organism>
<evidence type="ECO:0000256" key="1">
    <source>
        <dbReference type="SAM" id="Phobius"/>
    </source>
</evidence>